<comment type="caution">
    <text evidence="3">The sequence shown here is derived from an EMBL/GenBank/DDBJ whole genome shotgun (WGS) entry which is preliminary data.</text>
</comment>
<accession>A0ABS7WQG1</accession>
<gene>
    <name evidence="3" type="ORF">AVCANL283_02635</name>
</gene>
<evidence type="ECO:0000256" key="1">
    <source>
        <dbReference type="ARBA" id="ARBA00007734"/>
    </source>
</evidence>
<dbReference type="EMBL" id="JACGBB010000004">
    <property type="protein sequence ID" value="MBZ7987016.1"/>
    <property type="molecule type" value="Genomic_DNA"/>
</dbReference>
<feature type="domain" description="Transglycosylase SLT" evidence="2">
    <location>
        <begin position="376"/>
        <end position="479"/>
    </location>
</feature>
<organism evidence="3 4">
    <name type="scientific">Campylobacter canadensis</name>
    <dbReference type="NCBI Taxonomy" id="449520"/>
    <lineage>
        <taxon>Bacteria</taxon>
        <taxon>Pseudomonadati</taxon>
        <taxon>Campylobacterota</taxon>
        <taxon>Epsilonproteobacteria</taxon>
        <taxon>Campylobacterales</taxon>
        <taxon>Campylobacteraceae</taxon>
        <taxon>Campylobacter</taxon>
    </lineage>
</organism>
<dbReference type="PANTHER" id="PTHR37423">
    <property type="entry name" value="SOLUBLE LYTIC MUREIN TRANSGLYCOSYLASE-RELATED"/>
    <property type="match status" value="1"/>
</dbReference>
<name>A0ABS7WQG1_9BACT</name>
<dbReference type="InterPro" id="IPR008258">
    <property type="entry name" value="Transglycosylase_SLT_dom_1"/>
</dbReference>
<keyword evidence="4" id="KW-1185">Reference proteome</keyword>
<comment type="similarity">
    <text evidence="1">Belongs to the transglycosylase Slt family.</text>
</comment>
<dbReference type="Proteomes" id="UP000786183">
    <property type="component" value="Unassembled WGS sequence"/>
</dbReference>
<dbReference type="PROSITE" id="PS00922">
    <property type="entry name" value="TRANSGLYCOSYLASE"/>
    <property type="match status" value="1"/>
</dbReference>
<evidence type="ECO:0000259" key="2">
    <source>
        <dbReference type="Pfam" id="PF01464"/>
    </source>
</evidence>
<dbReference type="InterPro" id="IPR023346">
    <property type="entry name" value="Lysozyme-like_dom_sf"/>
</dbReference>
<protein>
    <submittedName>
        <fullName evidence="3">Transglycosylase SLT domain-containing protein</fullName>
    </submittedName>
</protein>
<dbReference type="RefSeq" id="WP_172233212.1">
    <property type="nucleotide sequence ID" value="NZ_CP035946.1"/>
</dbReference>
<proteinExistence type="inferred from homology"/>
<evidence type="ECO:0000313" key="4">
    <source>
        <dbReference type="Proteomes" id="UP000786183"/>
    </source>
</evidence>
<reference evidence="3 4" key="1">
    <citation type="submission" date="2020-07" db="EMBL/GenBank/DDBJ databases">
        <title>Transfer of Campylobacter canadensis to the novel genus Avispirillum gen. nov., that also includes two novel species recovered from migratory waterfowl: Avispirillum anseris sp. nov. and Avispirillum brantae sp. nov.</title>
        <authorList>
            <person name="Miller W.G."/>
            <person name="Chapman M.H."/>
            <person name="Yee E."/>
            <person name="Inglis G.D."/>
        </authorList>
    </citation>
    <scope>NUCLEOTIDE SEQUENCE [LARGE SCALE GENOMIC DNA]</scope>
    <source>
        <strain evidence="3 4">L283</strain>
    </source>
</reference>
<dbReference type="InterPro" id="IPR000189">
    <property type="entry name" value="Transglyc_AS"/>
</dbReference>
<dbReference type="SUPFAM" id="SSF53955">
    <property type="entry name" value="Lysozyme-like"/>
    <property type="match status" value="1"/>
</dbReference>
<dbReference type="PANTHER" id="PTHR37423:SF2">
    <property type="entry name" value="MEMBRANE-BOUND LYTIC MUREIN TRANSGLYCOSYLASE C"/>
    <property type="match status" value="1"/>
</dbReference>
<sequence length="539" mass="62665">MKKILMLLFCSFCFAYTFNELKKEPNSLAKDYFLYKLLLNDELKDVDLASLKSQIFRFSGVLQKEINQRYKTKEEINDTCLTYTQANINQADIKCQIKRLSNINFSKKIDNINLKKYADVLKNEKLSKLLIVLAQKDPIKYCIENGYGDILLKLVYEGNYKLNDVKIGPKTKSSMLNSPYAYKFLNSAMVNDEYKLIREKLASVKKDDAKEDLAFALGLNSLMHNYKTQARVFFLQAANTYKYKRPRDNALFFAYLASKNKKDKNKILKQLANSDDLNIYSLLAKQMTNTKLPEIITPKPNKKLDYNISDALLQVKFINSLQNASKEELIKMQEKFNTINTQGQYLAISNKLSNYKDNIYPLAFYDLLKDYPIKRQALILSIAMQESRFLPASVSVSYALGMMQFMPFVAKHTAKVDFNDNNFDELNMFKPEIAYKFANAHLNLLEKSLSHPVFIAYAYNGGLGFTKRMLNKEYMFSKKSKFKEYEPFLSMELVPYLESRLYAKKVLANYFIYLTILGDNPKISDFFENLYKEDCLIQK</sequence>
<evidence type="ECO:0000313" key="3">
    <source>
        <dbReference type="EMBL" id="MBZ7987016.1"/>
    </source>
</evidence>
<dbReference type="Gene3D" id="1.10.530.10">
    <property type="match status" value="1"/>
</dbReference>
<dbReference type="Pfam" id="PF01464">
    <property type="entry name" value="SLT"/>
    <property type="match status" value="1"/>
</dbReference>